<proteinExistence type="predicted"/>
<reference evidence="2" key="1">
    <citation type="journal article" date="2023" name="Nat. Plants">
        <title>Single-cell RNA sequencing provides a high-resolution roadmap for understanding the multicellular compartmentation of specialized metabolism.</title>
        <authorList>
            <person name="Sun S."/>
            <person name="Shen X."/>
            <person name="Li Y."/>
            <person name="Li Y."/>
            <person name="Wang S."/>
            <person name="Li R."/>
            <person name="Zhang H."/>
            <person name="Shen G."/>
            <person name="Guo B."/>
            <person name="Wei J."/>
            <person name="Xu J."/>
            <person name="St-Pierre B."/>
            <person name="Chen S."/>
            <person name="Sun C."/>
        </authorList>
    </citation>
    <scope>NUCLEOTIDE SEQUENCE [LARGE SCALE GENOMIC DNA]</scope>
</reference>
<dbReference type="EMBL" id="CM044706">
    <property type="protein sequence ID" value="KAI5658827.1"/>
    <property type="molecule type" value="Genomic_DNA"/>
</dbReference>
<keyword evidence="2" id="KW-1185">Reference proteome</keyword>
<evidence type="ECO:0000313" key="2">
    <source>
        <dbReference type="Proteomes" id="UP001060085"/>
    </source>
</evidence>
<comment type="caution">
    <text evidence="1">The sequence shown here is derived from an EMBL/GenBank/DDBJ whole genome shotgun (WGS) entry which is preliminary data.</text>
</comment>
<evidence type="ECO:0000313" key="1">
    <source>
        <dbReference type="EMBL" id="KAI5658827.1"/>
    </source>
</evidence>
<gene>
    <name evidence="1" type="ORF">M9H77_27620</name>
</gene>
<accession>A0ACC0AD08</accession>
<protein>
    <submittedName>
        <fullName evidence="1">Uncharacterized protein</fullName>
    </submittedName>
</protein>
<organism evidence="1 2">
    <name type="scientific">Catharanthus roseus</name>
    <name type="common">Madagascar periwinkle</name>
    <name type="synonym">Vinca rosea</name>
    <dbReference type="NCBI Taxonomy" id="4058"/>
    <lineage>
        <taxon>Eukaryota</taxon>
        <taxon>Viridiplantae</taxon>
        <taxon>Streptophyta</taxon>
        <taxon>Embryophyta</taxon>
        <taxon>Tracheophyta</taxon>
        <taxon>Spermatophyta</taxon>
        <taxon>Magnoliopsida</taxon>
        <taxon>eudicotyledons</taxon>
        <taxon>Gunneridae</taxon>
        <taxon>Pentapetalae</taxon>
        <taxon>asterids</taxon>
        <taxon>lamiids</taxon>
        <taxon>Gentianales</taxon>
        <taxon>Apocynaceae</taxon>
        <taxon>Rauvolfioideae</taxon>
        <taxon>Vinceae</taxon>
        <taxon>Catharanthinae</taxon>
        <taxon>Catharanthus</taxon>
    </lineage>
</organism>
<dbReference type="Proteomes" id="UP001060085">
    <property type="component" value="Linkage Group LG06"/>
</dbReference>
<sequence>MEEVPAYMHPGPIVPDVLTRQHEYRYALIWSGDHETCIIDLHCKRFDRKLFQAYSTAPYSFRVCTTDRESPSPTSDLSLVAYSCMAASATPACSARPSCSTWCNVVHIVLLQPVAYSRPSYLPYHDCGLVPFDLWQVEVPLICYEIVEYHLPKHVMRQFAHISLYRLHDIMRIYIDNPANRNTRTVGYQSTRVNRWMMEVDDMSTRVIQEPPSSLTQIASFAKKVQTIIRMCMLSHRHPREPISDHGARGVKKGARRLPGEGERRDRVTAPPHLADENILTPNVEEREVRDLEDVDVEI</sequence>
<name>A0ACC0AD08_CATRO</name>